<comment type="caution">
    <text evidence="7">The sequence shown here is derived from an EMBL/GenBank/DDBJ whole genome shotgun (WGS) entry which is preliminary data.</text>
</comment>
<dbReference type="Pfam" id="PF00126">
    <property type="entry name" value="HTH_1"/>
    <property type="match status" value="1"/>
</dbReference>
<dbReference type="GO" id="GO:0003700">
    <property type="term" value="F:DNA-binding transcription factor activity"/>
    <property type="evidence" value="ECO:0007669"/>
    <property type="project" value="InterPro"/>
</dbReference>
<dbReference type="PROSITE" id="PS50931">
    <property type="entry name" value="HTH_LYSR"/>
    <property type="match status" value="1"/>
</dbReference>
<proteinExistence type="inferred from homology"/>
<feature type="compositionally biased region" description="Basic residues" evidence="5">
    <location>
        <begin position="317"/>
        <end position="327"/>
    </location>
</feature>
<dbReference type="FunFam" id="1.10.10.10:FF:000001">
    <property type="entry name" value="LysR family transcriptional regulator"/>
    <property type="match status" value="1"/>
</dbReference>
<reference evidence="7 8" key="1">
    <citation type="submission" date="2014-04" db="EMBL/GenBank/DDBJ databases">
        <authorList>
            <person name="Bishop-Lilly K.A."/>
            <person name="Broomall S.M."/>
            <person name="Chain P.S."/>
            <person name="Chertkov O."/>
            <person name="Coyne S.R."/>
            <person name="Daligault H.E."/>
            <person name="Davenport K.W."/>
            <person name="Erkkila T."/>
            <person name="Frey K.G."/>
            <person name="Gibbons H.S."/>
            <person name="Gu W."/>
            <person name="Jaissle J."/>
            <person name="Johnson S.L."/>
            <person name="Koroleva G.I."/>
            <person name="Ladner J.T."/>
            <person name="Lo C.-C."/>
            <person name="Minogue T.D."/>
            <person name="Munk C."/>
            <person name="Palacios G.F."/>
            <person name="Redden C.L."/>
            <person name="Rosenzweig C.N."/>
            <person name="Scholz M.B."/>
            <person name="Teshima H."/>
            <person name="Xu Y."/>
        </authorList>
    </citation>
    <scope>NUCLEOTIDE SEQUENCE [LARGE SCALE GENOMIC DNA]</scope>
    <source>
        <strain evidence="8">gladioli</strain>
    </source>
</reference>
<dbReference type="SUPFAM" id="SSF46785">
    <property type="entry name" value="Winged helix' DNA-binding domain"/>
    <property type="match status" value="1"/>
</dbReference>
<evidence type="ECO:0000256" key="5">
    <source>
        <dbReference type="SAM" id="MobiDB-lite"/>
    </source>
</evidence>
<dbReference type="GO" id="GO:0003677">
    <property type="term" value="F:DNA binding"/>
    <property type="evidence" value="ECO:0007669"/>
    <property type="project" value="UniProtKB-KW"/>
</dbReference>
<dbReference type="Gene3D" id="1.10.10.10">
    <property type="entry name" value="Winged helix-like DNA-binding domain superfamily/Winged helix DNA-binding domain"/>
    <property type="match status" value="1"/>
</dbReference>
<evidence type="ECO:0000256" key="1">
    <source>
        <dbReference type="ARBA" id="ARBA00009437"/>
    </source>
</evidence>
<dbReference type="GO" id="GO:0032993">
    <property type="term" value="C:protein-DNA complex"/>
    <property type="evidence" value="ECO:0007669"/>
    <property type="project" value="TreeGrafter"/>
</dbReference>
<dbReference type="EMBL" id="JPGG01000016">
    <property type="protein sequence ID" value="KGC13532.1"/>
    <property type="molecule type" value="Genomic_DNA"/>
</dbReference>
<dbReference type="SUPFAM" id="SSF53850">
    <property type="entry name" value="Periplasmic binding protein-like II"/>
    <property type="match status" value="1"/>
</dbReference>
<keyword evidence="2" id="KW-0805">Transcription regulation</keyword>
<name>A0AAW3EZY3_BURGA</name>
<dbReference type="PRINTS" id="PR00039">
    <property type="entry name" value="HTHLYSR"/>
</dbReference>
<evidence type="ECO:0000259" key="6">
    <source>
        <dbReference type="PROSITE" id="PS50931"/>
    </source>
</evidence>
<gene>
    <name evidence="7" type="ORF">DM48_3170</name>
</gene>
<keyword evidence="3" id="KW-0238">DNA-binding</keyword>
<evidence type="ECO:0000256" key="3">
    <source>
        <dbReference type="ARBA" id="ARBA00023125"/>
    </source>
</evidence>
<dbReference type="KEGG" id="bgo:BM43_4604"/>
<dbReference type="CDD" id="cd08414">
    <property type="entry name" value="PBP2_LTTR_aromatics_like"/>
    <property type="match status" value="1"/>
</dbReference>
<protein>
    <submittedName>
        <fullName evidence="7">Bacterial regulatory helix-turn-helix, lysR family protein</fullName>
    </submittedName>
</protein>
<dbReference type="PANTHER" id="PTHR30346:SF0">
    <property type="entry name" value="HCA OPERON TRANSCRIPTIONAL ACTIVATOR HCAR"/>
    <property type="match status" value="1"/>
</dbReference>
<dbReference type="Proteomes" id="UP000029590">
    <property type="component" value="Unassembled WGS sequence"/>
</dbReference>
<keyword evidence="4" id="KW-0804">Transcription</keyword>
<dbReference type="Gene3D" id="3.40.190.10">
    <property type="entry name" value="Periplasmic binding protein-like II"/>
    <property type="match status" value="2"/>
</dbReference>
<accession>A0AAW3EZY3</accession>
<dbReference type="AlphaFoldDB" id="A0AAW3EZY3"/>
<evidence type="ECO:0000313" key="8">
    <source>
        <dbReference type="Proteomes" id="UP000029590"/>
    </source>
</evidence>
<evidence type="ECO:0000313" key="7">
    <source>
        <dbReference type="EMBL" id="KGC13532.1"/>
    </source>
</evidence>
<dbReference type="Pfam" id="PF03466">
    <property type="entry name" value="LysR_substrate"/>
    <property type="match status" value="1"/>
</dbReference>
<sequence length="327" mass="35571">MNPSLDFRLIRQLWMFLAVAEEKHFGRAAARLNMSQPPLTEQIKVLEQSLKLQLFERSRRGTQLSPAGAAILPAVRQFADQVERLERVVREVAAGQSGVLQVGAITSAMLDTVPAALAALKRSHPQVSVFVREIDSAEAVPALESGELDLAFVRLEGELGASRIATLPLAEDRLAVALPKTHPLAALSRVRLRSLADEALVMSARQVSPVYFDRLVAECRSHGFAPRVLHEVRSVASQVAYVSCGQGVALVPASMRRLAPDNVVVRPLKERVMVVTAALAWDASRHHPMVEAMREWAERTGAKVGTAERAADGTRGRLAKRKAVANG</sequence>
<dbReference type="InterPro" id="IPR036390">
    <property type="entry name" value="WH_DNA-bd_sf"/>
</dbReference>
<dbReference type="InterPro" id="IPR000847">
    <property type="entry name" value="LysR_HTH_N"/>
</dbReference>
<organism evidence="7 8">
    <name type="scientific">Burkholderia gladioli</name>
    <name type="common">Pseudomonas marginata</name>
    <name type="synonym">Phytomonas marginata</name>
    <dbReference type="NCBI Taxonomy" id="28095"/>
    <lineage>
        <taxon>Bacteria</taxon>
        <taxon>Pseudomonadati</taxon>
        <taxon>Pseudomonadota</taxon>
        <taxon>Betaproteobacteria</taxon>
        <taxon>Burkholderiales</taxon>
        <taxon>Burkholderiaceae</taxon>
        <taxon>Burkholderia</taxon>
    </lineage>
</organism>
<dbReference type="PANTHER" id="PTHR30346">
    <property type="entry name" value="TRANSCRIPTIONAL DUAL REGULATOR HCAR-RELATED"/>
    <property type="match status" value="1"/>
</dbReference>
<dbReference type="InterPro" id="IPR036388">
    <property type="entry name" value="WH-like_DNA-bd_sf"/>
</dbReference>
<evidence type="ECO:0000256" key="2">
    <source>
        <dbReference type="ARBA" id="ARBA00023015"/>
    </source>
</evidence>
<comment type="similarity">
    <text evidence="1">Belongs to the LysR transcriptional regulatory family.</text>
</comment>
<evidence type="ECO:0000256" key="4">
    <source>
        <dbReference type="ARBA" id="ARBA00023163"/>
    </source>
</evidence>
<dbReference type="InterPro" id="IPR005119">
    <property type="entry name" value="LysR_subst-bd"/>
</dbReference>
<feature type="domain" description="HTH lysR-type" evidence="6">
    <location>
        <begin position="8"/>
        <end position="65"/>
    </location>
</feature>
<dbReference type="RefSeq" id="WP_080742246.1">
    <property type="nucleotide sequence ID" value="NZ_CADEPX010000002.1"/>
</dbReference>
<feature type="region of interest" description="Disordered" evidence="5">
    <location>
        <begin position="304"/>
        <end position="327"/>
    </location>
</feature>